<evidence type="ECO:0008006" key="4">
    <source>
        <dbReference type="Google" id="ProtNLM"/>
    </source>
</evidence>
<proteinExistence type="predicted"/>
<name>A0ABN7TGC1_9BACL</name>
<feature type="transmembrane region" description="Helical" evidence="1">
    <location>
        <begin position="12"/>
        <end position="32"/>
    </location>
</feature>
<reference evidence="2 3" key="1">
    <citation type="submission" date="2021-06" db="EMBL/GenBank/DDBJ databases">
        <authorList>
            <person name="Criscuolo A."/>
        </authorList>
    </citation>
    <scope>NUCLEOTIDE SEQUENCE [LARGE SCALE GENOMIC DNA]</scope>
    <source>
        <strain evidence="3">CIP 111802</strain>
    </source>
</reference>
<organism evidence="2 3">
    <name type="scientific">Paenibacillus allorhizosphaerae</name>
    <dbReference type="NCBI Taxonomy" id="2849866"/>
    <lineage>
        <taxon>Bacteria</taxon>
        <taxon>Bacillati</taxon>
        <taxon>Bacillota</taxon>
        <taxon>Bacilli</taxon>
        <taxon>Bacillales</taxon>
        <taxon>Paenibacillaceae</taxon>
        <taxon>Paenibacillus</taxon>
    </lineage>
</organism>
<feature type="transmembrane region" description="Helical" evidence="1">
    <location>
        <begin position="191"/>
        <end position="209"/>
    </location>
</feature>
<gene>
    <name evidence="2" type="ORF">PAECIP111802_00434</name>
</gene>
<feature type="transmembrane region" description="Helical" evidence="1">
    <location>
        <begin position="52"/>
        <end position="72"/>
    </location>
</feature>
<evidence type="ECO:0000256" key="1">
    <source>
        <dbReference type="SAM" id="Phobius"/>
    </source>
</evidence>
<feature type="transmembrane region" description="Helical" evidence="1">
    <location>
        <begin position="149"/>
        <end position="171"/>
    </location>
</feature>
<keyword evidence="1" id="KW-0812">Transmembrane</keyword>
<dbReference type="EMBL" id="CAJVCE010000001">
    <property type="protein sequence ID" value="CAG7617666.1"/>
    <property type="molecule type" value="Genomic_DNA"/>
</dbReference>
<keyword evidence="3" id="KW-1185">Reference proteome</keyword>
<evidence type="ECO:0000313" key="3">
    <source>
        <dbReference type="Proteomes" id="UP000730618"/>
    </source>
</evidence>
<dbReference type="Pfam" id="PF10067">
    <property type="entry name" value="DUF2306"/>
    <property type="match status" value="1"/>
</dbReference>
<sequence length="213" mass="23718">MRMNGNNRLARSVVFLLLAAAAIFAIAPYLLFDPAYSRVKLSPALSIHYPLLLVHIFTSFLALATGWIQFVPGIRAKYVHLHRLIGRIYLGCIAVGGITALVVGMYTESFIRQLAFITLALLWFITSWKGYRRIRQGRLEEHRLWMLRSYAVTLVAATARVVTPLCLLAYIASHGTPAGGVQAAIGPVLEVNIWVGLVLNLLICEWIFARRTG</sequence>
<feature type="transmembrane region" description="Helical" evidence="1">
    <location>
        <begin position="84"/>
        <end position="104"/>
    </location>
</feature>
<comment type="caution">
    <text evidence="2">The sequence shown here is derived from an EMBL/GenBank/DDBJ whole genome shotgun (WGS) entry which is preliminary data.</text>
</comment>
<dbReference type="RefSeq" id="WP_218096798.1">
    <property type="nucleotide sequence ID" value="NZ_CAJVCE010000001.1"/>
</dbReference>
<accession>A0ABN7TGC1</accession>
<evidence type="ECO:0000313" key="2">
    <source>
        <dbReference type="EMBL" id="CAG7617666.1"/>
    </source>
</evidence>
<keyword evidence="1" id="KW-1133">Transmembrane helix</keyword>
<dbReference type="InterPro" id="IPR018750">
    <property type="entry name" value="DUF2306_membrane"/>
</dbReference>
<feature type="transmembrane region" description="Helical" evidence="1">
    <location>
        <begin position="110"/>
        <end position="128"/>
    </location>
</feature>
<keyword evidence="1" id="KW-0472">Membrane</keyword>
<dbReference type="Proteomes" id="UP000730618">
    <property type="component" value="Unassembled WGS sequence"/>
</dbReference>
<protein>
    <recommendedName>
        <fullName evidence="4">DUF2306 domain-containing protein</fullName>
    </recommendedName>
</protein>